<dbReference type="Pfam" id="PF03998">
    <property type="entry name" value="Utp11"/>
    <property type="match status" value="1"/>
</dbReference>
<dbReference type="OrthoDB" id="29058at2759"/>
<dbReference type="InterPro" id="IPR007144">
    <property type="entry name" value="SSU_processome_Utp11"/>
</dbReference>
<dbReference type="Proteomes" id="UP001153636">
    <property type="component" value="Chromosome 8"/>
</dbReference>
<evidence type="ECO:0000313" key="7">
    <source>
        <dbReference type="EMBL" id="CAH1114565.1"/>
    </source>
</evidence>
<keyword evidence="3 5" id="KW-0698">rRNA processing</keyword>
<comment type="function">
    <text evidence="5">Involved in nucleolar processing of pre-18S ribosomal RNA.</text>
</comment>
<dbReference type="PANTHER" id="PTHR12838:SF0">
    <property type="entry name" value="U3 SMALL NUCLEOLAR RNA-ASSOCIATED PROTEIN 11-RELATED"/>
    <property type="match status" value="1"/>
</dbReference>
<dbReference type="GO" id="GO:0006364">
    <property type="term" value="P:rRNA processing"/>
    <property type="evidence" value="ECO:0007669"/>
    <property type="project" value="UniProtKB-UniRule"/>
</dbReference>
<proteinExistence type="inferred from homology"/>
<evidence type="ECO:0000256" key="4">
    <source>
        <dbReference type="ARBA" id="ARBA00023242"/>
    </source>
</evidence>
<dbReference type="PIRSF" id="PIRSF015952">
    <property type="entry name" value="U3snoRNP11"/>
    <property type="match status" value="1"/>
</dbReference>
<sequence length="234" mass="28053">MSVWKKASKAHQKTHKERHQPESRAHLGLLEKKKDYIVRAKDFNEKKETLKLLRKRALNKNPDEFYHHMINSKTEDGVHFEQEKDEYTPEQLMLMKTQDLKYITTKKTQELKKIEKLQSQLHLPSIDIGKKNNHIYFDKKKKREASDRILNYLMENELPDVSERDLKSSANKRQAVYKELAKRIDRERELDVLEQKFKIKRAVESKKSVLPPRRLKKGSKDSAPVYVWKYERKK</sequence>
<comment type="similarity">
    <text evidence="2 5">Belongs to the UTP11 family.</text>
</comment>
<gene>
    <name evidence="7" type="ORF">PSYICH_LOCUS14345</name>
</gene>
<name>A0A9P0DCV1_9CUCU</name>
<dbReference type="GO" id="GO:0032040">
    <property type="term" value="C:small-subunit processome"/>
    <property type="evidence" value="ECO:0007669"/>
    <property type="project" value="UniProtKB-UniRule"/>
</dbReference>
<accession>A0A9P0DCV1</accession>
<evidence type="ECO:0000256" key="2">
    <source>
        <dbReference type="ARBA" id="ARBA00008105"/>
    </source>
</evidence>
<reference evidence="7" key="1">
    <citation type="submission" date="2022-01" db="EMBL/GenBank/DDBJ databases">
        <authorList>
            <person name="King R."/>
        </authorList>
    </citation>
    <scope>NUCLEOTIDE SEQUENCE</scope>
</reference>
<comment type="subcellular location">
    <subcellularLocation>
        <location evidence="1 5">Nucleus</location>
        <location evidence="1 5">Nucleolus</location>
    </subcellularLocation>
</comment>
<feature type="compositionally biased region" description="Basic residues" evidence="6">
    <location>
        <begin position="1"/>
        <end position="18"/>
    </location>
</feature>
<feature type="region of interest" description="Disordered" evidence="6">
    <location>
        <begin position="1"/>
        <end position="25"/>
    </location>
</feature>
<dbReference type="PANTHER" id="PTHR12838">
    <property type="entry name" value="U3 SMALL NUCLEOLAR RNA-ASSOCIATED PROTEIN 11"/>
    <property type="match status" value="1"/>
</dbReference>
<evidence type="ECO:0000256" key="1">
    <source>
        <dbReference type="ARBA" id="ARBA00004604"/>
    </source>
</evidence>
<dbReference type="AlphaFoldDB" id="A0A9P0DCV1"/>
<keyword evidence="4 5" id="KW-0539">Nucleus</keyword>
<dbReference type="EMBL" id="OV651820">
    <property type="protein sequence ID" value="CAH1114565.1"/>
    <property type="molecule type" value="Genomic_DNA"/>
</dbReference>
<evidence type="ECO:0000256" key="5">
    <source>
        <dbReference type="PIRNR" id="PIRNR015952"/>
    </source>
</evidence>
<keyword evidence="8" id="KW-1185">Reference proteome</keyword>
<organism evidence="7 8">
    <name type="scientific">Psylliodes chrysocephalus</name>
    <dbReference type="NCBI Taxonomy" id="3402493"/>
    <lineage>
        <taxon>Eukaryota</taxon>
        <taxon>Metazoa</taxon>
        <taxon>Ecdysozoa</taxon>
        <taxon>Arthropoda</taxon>
        <taxon>Hexapoda</taxon>
        <taxon>Insecta</taxon>
        <taxon>Pterygota</taxon>
        <taxon>Neoptera</taxon>
        <taxon>Endopterygota</taxon>
        <taxon>Coleoptera</taxon>
        <taxon>Polyphaga</taxon>
        <taxon>Cucujiformia</taxon>
        <taxon>Chrysomeloidea</taxon>
        <taxon>Chrysomelidae</taxon>
        <taxon>Galerucinae</taxon>
        <taxon>Alticini</taxon>
        <taxon>Psylliodes</taxon>
    </lineage>
</organism>
<evidence type="ECO:0000256" key="3">
    <source>
        <dbReference type="ARBA" id="ARBA00022552"/>
    </source>
</evidence>
<evidence type="ECO:0000313" key="8">
    <source>
        <dbReference type="Proteomes" id="UP001153636"/>
    </source>
</evidence>
<comment type="subunit">
    <text evidence="5">Component of the ribosomal small subunit (SSU) processome.</text>
</comment>
<evidence type="ECO:0000256" key="6">
    <source>
        <dbReference type="SAM" id="MobiDB-lite"/>
    </source>
</evidence>
<protein>
    <recommendedName>
        <fullName evidence="5">U3 small nucleolar RNA-associated protein 11</fullName>
        <shortName evidence="5">U3 snoRNA-associated protein 11</shortName>
    </recommendedName>
</protein>